<accession>A0ABS3ATG7</accession>
<dbReference type="Gene3D" id="3.90.550.10">
    <property type="entry name" value="Spore Coat Polysaccharide Biosynthesis Protein SpsA, Chain A"/>
    <property type="match status" value="1"/>
</dbReference>
<feature type="domain" description="Glycosyltransferase 2-like" evidence="1">
    <location>
        <begin position="9"/>
        <end position="175"/>
    </location>
</feature>
<dbReference type="CDD" id="cd00761">
    <property type="entry name" value="Glyco_tranf_GTA_type"/>
    <property type="match status" value="1"/>
</dbReference>
<dbReference type="SUPFAM" id="SSF53448">
    <property type="entry name" value="Nucleotide-diphospho-sugar transferases"/>
    <property type="match status" value="1"/>
</dbReference>
<keyword evidence="3" id="KW-1185">Reference proteome</keyword>
<organism evidence="2 3">
    <name type="scientific">Desulfotalea psychrophila</name>
    <dbReference type="NCBI Taxonomy" id="84980"/>
    <lineage>
        <taxon>Bacteria</taxon>
        <taxon>Pseudomonadati</taxon>
        <taxon>Thermodesulfobacteriota</taxon>
        <taxon>Desulfobulbia</taxon>
        <taxon>Desulfobulbales</taxon>
        <taxon>Desulfocapsaceae</taxon>
        <taxon>Desulfotalea</taxon>
    </lineage>
</organism>
<evidence type="ECO:0000313" key="3">
    <source>
        <dbReference type="Proteomes" id="UP000717534"/>
    </source>
</evidence>
<dbReference type="Proteomes" id="UP000717534">
    <property type="component" value="Unassembled WGS sequence"/>
</dbReference>
<reference evidence="2 3" key="1">
    <citation type="submission" date="2021-02" db="EMBL/GenBank/DDBJ databases">
        <title>Activity-based single-cell genomes from oceanic crustal fluid captures similar information to metagenomic and metatranscriptomic surveys with orders of magnitude less sampling.</title>
        <authorList>
            <person name="D'Angelo T.S."/>
            <person name="Orcutt B.N."/>
        </authorList>
    </citation>
    <scope>NUCLEOTIDE SEQUENCE [LARGE SCALE GENOMIC DNA]</scope>
    <source>
        <strain evidence="2">AH-315-G02</strain>
    </source>
</reference>
<protein>
    <submittedName>
        <fullName evidence="2">Glycosyltransferase family 2 protein</fullName>
    </submittedName>
</protein>
<comment type="caution">
    <text evidence="2">The sequence shown here is derived from an EMBL/GenBank/DDBJ whole genome shotgun (WGS) entry which is preliminary data.</text>
</comment>
<dbReference type="EMBL" id="JAFITO010000013">
    <property type="protein sequence ID" value="MBN4068399.1"/>
    <property type="molecule type" value="Genomic_DNA"/>
</dbReference>
<proteinExistence type="predicted"/>
<dbReference type="PANTHER" id="PTHR22916:SF3">
    <property type="entry name" value="UDP-GLCNAC:BETAGAL BETA-1,3-N-ACETYLGLUCOSAMINYLTRANSFERASE-LIKE PROTEIN 1"/>
    <property type="match status" value="1"/>
</dbReference>
<dbReference type="PANTHER" id="PTHR22916">
    <property type="entry name" value="GLYCOSYLTRANSFERASE"/>
    <property type="match status" value="1"/>
</dbReference>
<dbReference type="Pfam" id="PF00535">
    <property type="entry name" value="Glycos_transf_2"/>
    <property type="match status" value="1"/>
</dbReference>
<evidence type="ECO:0000313" key="2">
    <source>
        <dbReference type="EMBL" id="MBN4068399.1"/>
    </source>
</evidence>
<evidence type="ECO:0000259" key="1">
    <source>
        <dbReference type="Pfam" id="PF00535"/>
    </source>
</evidence>
<sequence>MITPKPLVSIVTPAYNAESFLVECIESVLAQTYRNWEYLIVNNCSEDSTLDIIKEYAKKDKRIRLFNNKKLLTALQNHNYIIHQISSESKYCKVLHADDWIFSEYLEKMVYLAENNDAVGIVSSYRLVGTKVEATGLPYSQSVFPGKEIARDNLLDGPYTFGTPSTLLIRSDIVREKENCYNENHSGADTELCLEILQNNDFGFIHQVLSFTRVHDDSIGSLSQKFNTTKPNFLYSFTKFGPVYLNTGEYEERLSILLKGYYKFLGEQCFYFKGVKFWNYHKESFRNLGFSFSLLRVIKEGVFFVLKTMMNPEKVAISLLRILPRKRK</sequence>
<gene>
    <name evidence="2" type="ORF">JYU06_02595</name>
</gene>
<name>A0ABS3ATG7_9BACT</name>
<dbReference type="InterPro" id="IPR029044">
    <property type="entry name" value="Nucleotide-diphossugar_trans"/>
</dbReference>
<dbReference type="InterPro" id="IPR001173">
    <property type="entry name" value="Glyco_trans_2-like"/>
</dbReference>